<reference evidence="3 4" key="1">
    <citation type="submission" date="2017-04" db="EMBL/GenBank/DDBJ databases">
        <authorList>
            <person name="Afonso C.L."/>
            <person name="Miller P.J."/>
            <person name="Scott M.A."/>
            <person name="Spackman E."/>
            <person name="Goraichik I."/>
            <person name="Dimitrov K.M."/>
            <person name="Suarez D.L."/>
            <person name="Swayne D.E."/>
        </authorList>
    </citation>
    <scope>NUCLEOTIDE SEQUENCE [LARGE SCALE GENOMIC DNA]</scope>
</reference>
<sequence length="168" mass="18483">MWTDILGQLLASEYATALSVIALILGGGFYWLKVIPMMEELEQAKARLAEIDEDPTGQYDSVTVSAELEEIKKAVQAFSESAPVDNLDMKEGLNSVLRAIQRFERIISQQSRDHQSSSDLMREVLDGISDLRQELGSLSLRLHSLSSSLYTSPNAPGGSGVNDLRALR</sequence>
<dbReference type="EMBL" id="KY984068">
    <property type="protein sequence ID" value="ARW58740.1"/>
    <property type="molecule type" value="Genomic_DNA"/>
</dbReference>
<evidence type="ECO:0000313" key="3">
    <source>
        <dbReference type="EMBL" id="ARW58740.1"/>
    </source>
</evidence>
<organism evidence="3 4">
    <name type="scientific">Erwinia phage vB_EamM_Y3</name>
    <dbReference type="NCBI Taxonomy" id="1983553"/>
    <lineage>
        <taxon>Viruses</taxon>
        <taxon>Duplodnaviria</taxon>
        <taxon>Heunggongvirae</taxon>
        <taxon>Uroviricota</taxon>
        <taxon>Caudoviricetes</taxon>
        <taxon>Sasquatchvirus</taxon>
        <taxon>Sasquatchvirus Y3</taxon>
    </lineage>
</organism>
<keyword evidence="2" id="KW-1133">Transmembrane helix</keyword>
<feature type="transmembrane region" description="Helical" evidence="2">
    <location>
        <begin position="14"/>
        <end position="32"/>
    </location>
</feature>
<keyword evidence="2" id="KW-0812">Transmembrane</keyword>
<evidence type="ECO:0000313" key="4">
    <source>
        <dbReference type="Proteomes" id="UP000240568"/>
    </source>
</evidence>
<dbReference type="Proteomes" id="UP000240568">
    <property type="component" value="Segment"/>
</dbReference>
<keyword evidence="2" id="KW-0472">Membrane</keyword>
<proteinExistence type="predicted"/>
<protein>
    <submittedName>
        <fullName evidence="3">Putative membrane protein</fullName>
    </submittedName>
</protein>
<evidence type="ECO:0000256" key="1">
    <source>
        <dbReference type="SAM" id="MobiDB-lite"/>
    </source>
</evidence>
<accession>A0A2H4IB57</accession>
<evidence type="ECO:0000256" key="2">
    <source>
        <dbReference type="SAM" id="Phobius"/>
    </source>
</evidence>
<feature type="region of interest" description="Disordered" evidence="1">
    <location>
        <begin position="149"/>
        <end position="168"/>
    </location>
</feature>
<keyword evidence="4" id="KW-1185">Reference proteome</keyword>
<gene>
    <name evidence="3" type="ORF">Y3_100</name>
</gene>
<name>A0A2H4IB57_9CAUD</name>